<evidence type="ECO:0000256" key="1">
    <source>
        <dbReference type="ARBA" id="ARBA00022803"/>
    </source>
</evidence>
<comment type="caution">
    <text evidence="4">The sequence shown here is derived from an EMBL/GenBank/DDBJ whole genome shotgun (WGS) entry which is preliminary data.</text>
</comment>
<dbReference type="AlphaFoldDB" id="A0A9W7Y1I8"/>
<dbReference type="OrthoDB" id="308440at2759"/>
<feature type="repeat" description="TPR" evidence="2">
    <location>
        <begin position="450"/>
        <end position="483"/>
    </location>
</feature>
<feature type="compositionally biased region" description="Acidic residues" evidence="3">
    <location>
        <begin position="524"/>
        <end position="536"/>
    </location>
</feature>
<dbReference type="EMBL" id="JANBOJ010000011">
    <property type="protein sequence ID" value="KAJ1725146.1"/>
    <property type="molecule type" value="Genomic_DNA"/>
</dbReference>
<proteinExistence type="predicted"/>
<sequence length="536" mass="58139">MNDAETLVAEIHELLASDLGESAQLLADLTCPPHLHSPHLPLATRVSVLTAHTAVLTHQSQHRRALALLTDFVSTPQRAQLTGAQLEHIARQIAHARWHLGEHDMCLAQLRQIPRAHRSVADLARMARCAALLHHQEDAAQLYAELLRLQPRATEALAYLGRSPTGNVGGGSGSKVDGAVYHEPAKLAAARAMVSNLQYAGAADVLRRMRVQAPVAALHATCHMMLGNTRRARALYQRARQLDPAGLSEMGLYAELLASAGDRLDVYSLGADLLRIDQTRAAGWVAMARYFLCLGQLQEALALAWKAQGLEPSCADAYSAEGSVQMALGAFDDACEAYLRAHMLGRSAGTFRGLVQAHVRAGRFKEAFVYAKEMAELMPRSAPALAAVGLVLSHSPESTDKAQRLLLAALDIDPACNDAVAALASLHVAAGSVDEAVELVEKYLPHNDSDDMYTRYADLLTLANRLPQAAANYTTALTINPENERARVGFDRVDKLMHPDAADDDDDPNNNDDQENPPEHMEYADELVDEEDDDAL</sequence>
<reference evidence="4" key="1">
    <citation type="submission" date="2022-07" db="EMBL/GenBank/DDBJ databases">
        <title>Phylogenomic reconstructions and comparative analyses of Kickxellomycotina fungi.</title>
        <authorList>
            <person name="Reynolds N.K."/>
            <person name="Stajich J.E."/>
            <person name="Barry K."/>
            <person name="Grigoriev I.V."/>
            <person name="Crous P."/>
            <person name="Smith M.E."/>
        </authorList>
    </citation>
    <scope>NUCLEOTIDE SEQUENCE</scope>
    <source>
        <strain evidence="4">NBRC 32514</strain>
    </source>
</reference>
<dbReference type="InterPro" id="IPR011990">
    <property type="entry name" value="TPR-like_helical_dom_sf"/>
</dbReference>
<evidence type="ECO:0000256" key="3">
    <source>
        <dbReference type="SAM" id="MobiDB-lite"/>
    </source>
</evidence>
<dbReference type="GO" id="GO:0016567">
    <property type="term" value="P:protein ubiquitination"/>
    <property type="evidence" value="ECO:0007669"/>
    <property type="project" value="TreeGrafter"/>
</dbReference>
<organism evidence="4 5">
    <name type="scientific">Coemansia erecta</name>
    <dbReference type="NCBI Taxonomy" id="147472"/>
    <lineage>
        <taxon>Eukaryota</taxon>
        <taxon>Fungi</taxon>
        <taxon>Fungi incertae sedis</taxon>
        <taxon>Zoopagomycota</taxon>
        <taxon>Kickxellomycotina</taxon>
        <taxon>Kickxellomycetes</taxon>
        <taxon>Kickxellales</taxon>
        <taxon>Kickxellaceae</taxon>
        <taxon>Coemansia</taxon>
    </lineage>
</organism>
<accession>A0A9W7Y1I8</accession>
<dbReference type="SMART" id="SM00028">
    <property type="entry name" value="TPR"/>
    <property type="match status" value="5"/>
</dbReference>
<dbReference type="GO" id="GO:0051301">
    <property type="term" value="P:cell division"/>
    <property type="evidence" value="ECO:0007669"/>
    <property type="project" value="TreeGrafter"/>
</dbReference>
<dbReference type="GO" id="GO:0005680">
    <property type="term" value="C:anaphase-promoting complex"/>
    <property type="evidence" value="ECO:0007669"/>
    <property type="project" value="TreeGrafter"/>
</dbReference>
<dbReference type="Pfam" id="PF14559">
    <property type="entry name" value="TPR_19"/>
    <property type="match status" value="1"/>
</dbReference>
<dbReference type="PANTHER" id="PTHR12558">
    <property type="entry name" value="CELL DIVISION CYCLE 16,23,27"/>
    <property type="match status" value="1"/>
</dbReference>
<evidence type="ECO:0000256" key="2">
    <source>
        <dbReference type="PROSITE-ProRule" id="PRU00339"/>
    </source>
</evidence>
<dbReference type="PANTHER" id="PTHR12558:SF36">
    <property type="entry name" value="ANAPHASE-PROMOTING COMPLEX SUBUNIT 7"/>
    <property type="match status" value="1"/>
</dbReference>
<gene>
    <name evidence="4" type="primary">ANAPC7</name>
    <name evidence="4" type="ORF">LPJ53_000642</name>
</gene>
<keyword evidence="1 2" id="KW-0802">TPR repeat</keyword>
<evidence type="ECO:0000313" key="5">
    <source>
        <dbReference type="Proteomes" id="UP001149813"/>
    </source>
</evidence>
<feature type="compositionally biased region" description="Acidic residues" evidence="3">
    <location>
        <begin position="502"/>
        <end position="516"/>
    </location>
</feature>
<dbReference type="PROSITE" id="PS50005">
    <property type="entry name" value="TPR"/>
    <property type="match status" value="1"/>
</dbReference>
<protein>
    <submittedName>
        <fullName evidence="4">Anaphase promoting complex subunit 7</fullName>
    </submittedName>
</protein>
<dbReference type="GO" id="GO:0045842">
    <property type="term" value="P:positive regulation of mitotic metaphase/anaphase transition"/>
    <property type="evidence" value="ECO:0007669"/>
    <property type="project" value="TreeGrafter"/>
</dbReference>
<feature type="region of interest" description="Disordered" evidence="3">
    <location>
        <begin position="495"/>
        <end position="536"/>
    </location>
</feature>
<evidence type="ECO:0000313" key="4">
    <source>
        <dbReference type="EMBL" id="KAJ1725146.1"/>
    </source>
</evidence>
<dbReference type="Proteomes" id="UP001149813">
    <property type="component" value="Unassembled WGS sequence"/>
</dbReference>
<dbReference type="SUPFAM" id="SSF48452">
    <property type="entry name" value="TPR-like"/>
    <property type="match status" value="2"/>
</dbReference>
<keyword evidence="5" id="KW-1185">Reference proteome</keyword>
<name>A0A9W7Y1I8_9FUNG</name>
<dbReference type="Gene3D" id="1.25.40.10">
    <property type="entry name" value="Tetratricopeptide repeat domain"/>
    <property type="match status" value="1"/>
</dbReference>
<dbReference type="InterPro" id="IPR019734">
    <property type="entry name" value="TPR_rpt"/>
</dbReference>